<comment type="caution">
    <text evidence="1">The sequence shown here is derived from an EMBL/GenBank/DDBJ whole genome shotgun (WGS) entry which is preliminary data.</text>
</comment>
<name>A0A1G1V2T2_9BACT</name>
<proteinExistence type="predicted"/>
<evidence type="ECO:0000313" key="1">
    <source>
        <dbReference type="EMBL" id="OGY09690.1"/>
    </source>
</evidence>
<dbReference type="EMBL" id="MHBW01000006">
    <property type="protein sequence ID" value="OGY09690.1"/>
    <property type="molecule type" value="Genomic_DNA"/>
</dbReference>
<reference evidence="1 2" key="1">
    <citation type="journal article" date="2016" name="Nat. Commun.">
        <title>Thousands of microbial genomes shed light on interconnected biogeochemical processes in an aquifer system.</title>
        <authorList>
            <person name="Anantharaman K."/>
            <person name="Brown C.T."/>
            <person name="Hug L.A."/>
            <person name="Sharon I."/>
            <person name="Castelle C.J."/>
            <person name="Probst A.J."/>
            <person name="Thomas B.C."/>
            <person name="Singh A."/>
            <person name="Wilkins M.J."/>
            <person name="Karaoz U."/>
            <person name="Brodie E.L."/>
            <person name="Williams K.H."/>
            <person name="Hubbard S.S."/>
            <person name="Banfield J.F."/>
        </authorList>
    </citation>
    <scope>NUCLEOTIDE SEQUENCE [LARGE SCALE GENOMIC DNA]</scope>
</reference>
<evidence type="ECO:0008006" key="3">
    <source>
        <dbReference type="Google" id="ProtNLM"/>
    </source>
</evidence>
<dbReference type="STRING" id="1797513.A2782_03150"/>
<evidence type="ECO:0000313" key="2">
    <source>
        <dbReference type="Proteomes" id="UP000177967"/>
    </source>
</evidence>
<dbReference type="SUPFAM" id="SSF88697">
    <property type="entry name" value="PUA domain-like"/>
    <property type="match status" value="1"/>
</dbReference>
<organism evidence="1 2">
    <name type="scientific">Candidatus Blackburnbacteria bacterium RIFCSPHIGHO2_01_FULL_43_15b</name>
    <dbReference type="NCBI Taxonomy" id="1797513"/>
    <lineage>
        <taxon>Bacteria</taxon>
        <taxon>Candidatus Blackburniibacteriota</taxon>
    </lineage>
</organism>
<dbReference type="Gene3D" id="2.30.130.30">
    <property type="entry name" value="Hypothetical protein"/>
    <property type="match status" value="1"/>
</dbReference>
<gene>
    <name evidence="1" type="ORF">A2782_03150</name>
</gene>
<dbReference type="InterPro" id="IPR015947">
    <property type="entry name" value="PUA-like_sf"/>
</dbReference>
<sequence>MKKSWGFTEKILSGEKVIESRWYSFKRCPWNQVKSGDTVYFKNSGELVKLKASVKKVLQLENLTPEKVSKILGKYGKLCGIPAVEIPTYFQKFKDKKYCILIYLACVKEVDPFEIDKTGFGAMASWLCVPKIDTLAIS</sequence>
<dbReference type="AlphaFoldDB" id="A0A1G1V2T2"/>
<protein>
    <recommendedName>
        <fullName evidence="3">ASCH domain-containing protein</fullName>
    </recommendedName>
</protein>
<accession>A0A1G1V2T2</accession>
<dbReference type="Proteomes" id="UP000177967">
    <property type="component" value="Unassembled WGS sequence"/>
</dbReference>